<dbReference type="SMART" id="SM00028">
    <property type="entry name" value="TPR"/>
    <property type="match status" value="5"/>
</dbReference>
<keyword evidence="1" id="KW-0677">Repeat</keyword>
<dbReference type="InterPro" id="IPR051685">
    <property type="entry name" value="Ycf3/AcsC/BcsC/TPR_MFPF"/>
</dbReference>
<dbReference type="Pfam" id="PF13432">
    <property type="entry name" value="TPR_16"/>
    <property type="match status" value="2"/>
</dbReference>
<dbReference type="SUPFAM" id="SSF48452">
    <property type="entry name" value="TPR-like"/>
    <property type="match status" value="3"/>
</dbReference>
<dbReference type="PANTHER" id="PTHR44943:SF8">
    <property type="entry name" value="TPR REPEAT-CONTAINING PROTEIN MJ0263"/>
    <property type="match status" value="1"/>
</dbReference>
<dbReference type="InterPro" id="IPR019734">
    <property type="entry name" value="TPR_rpt"/>
</dbReference>
<dbReference type="RefSeq" id="WP_088823145.1">
    <property type="nucleotide sequence ID" value="NZ_FZLN01000001.1"/>
</dbReference>
<protein>
    <submittedName>
        <fullName evidence="4">Tetratricopeptide repeat-containing protein</fullName>
    </submittedName>
</protein>
<accession>A0A217EFR0</accession>
<dbReference type="AlphaFoldDB" id="A0A217EFR0"/>
<dbReference type="EMBL" id="FZLN01000001">
    <property type="protein sequence ID" value="SNQ29152.1"/>
    <property type="molecule type" value="Genomic_DNA"/>
</dbReference>
<dbReference type="PANTHER" id="PTHR44943">
    <property type="entry name" value="CELLULOSE SYNTHASE OPERON PROTEIN C"/>
    <property type="match status" value="1"/>
</dbReference>
<evidence type="ECO:0000256" key="3">
    <source>
        <dbReference type="SAM" id="SignalP"/>
    </source>
</evidence>
<name>A0A217EFR0_9GAMM</name>
<feature type="signal peptide" evidence="3">
    <location>
        <begin position="1"/>
        <end position="34"/>
    </location>
</feature>
<keyword evidence="5" id="KW-1185">Reference proteome</keyword>
<evidence type="ECO:0000313" key="5">
    <source>
        <dbReference type="Proteomes" id="UP000243463"/>
    </source>
</evidence>
<keyword evidence="3" id="KW-0732">Signal</keyword>
<evidence type="ECO:0000256" key="2">
    <source>
        <dbReference type="ARBA" id="ARBA00022803"/>
    </source>
</evidence>
<proteinExistence type="predicted"/>
<reference evidence="5" key="1">
    <citation type="submission" date="2017-06" db="EMBL/GenBank/DDBJ databases">
        <authorList>
            <person name="Varghese N."/>
            <person name="Submissions S."/>
        </authorList>
    </citation>
    <scope>NUCLEOTIDE SEQUENCE [LARGE SCALE GENOMIC DNA]</scope>
    <source>
        <strain evidence="5">ANC 5114</strain>
    </source>
</reference>
<feature type="chain" id="PRO_5012397460" evidence="3">
    <location>
        <begin position="35"/>
        <end position="577"/>
    </location>
</feature>
<evidence type="ECO:0000256" key="1">
    <source>
        <dbReference type="ARBA" id="ARBA00022737"/>
    </source>
</evidence>
<dbReference type="OrthoDB" id="9766710at2"/>
<gene>
    <name evidence="4" type="ORF">SAMN05444584_1088</name>
</gene>
<sequence length="577" mass="65305">MQQITRQQTGMVIRRYSNTLLLLGSIAVCMPAQADTQSIVQRYNAYPLKQSLIAEFAMQYGQPARALQNYSELAIHTDSTIAKQRALDIALEENNLHAALNIATHWVQQDPSDVPALFYLTHIALKSHKYELTAATLDKILNIDSDADLAEILAGISPDSPQDRHVLLDTLRKSRAKHNPSIIVLIANLEAQNNDIAQALKDIQVALNKRPNVTSFILLKANLLDASGNVEATKAWYQKSSQTHHHNYEVRLAEAKYLIRNGQPALALAKLQAIAHTWPHADEALFIAGLTSIDLKRYEAAEHYLLQLSNSAQYQNEASFYLAVNAERKQHYETAIAYYRLVGGSLYTVSRRSLINIYDKENRLGDALRFLTQERVNYPQYASFLYQLQADILKKLQDKPAAIELLSEAILNLPDDPDLIYAQVILLDPFQDRVLLEKDLNKLLEIEPNSPTYLNAYAYTLALQNRRLDDARQYAERALNNAPDQASILDTYGYIAFLQNDYKTAIPVLEKAYLLNENPKTAIRLARSLYLSGNSHHFLTLFKQLQKKFPDNNDILQLQSLLPLKSSIGHVQHARQQ</sequence>
<dbReference type="Gene3D" id="1.25.40.10">
    <property type="entry name" value="Tetratricopeptide repeat domain"/>
    <property type="match status" value="3"/>
</dbReference>
<organism evidence="4 5">
    <name type="scientific">Acinetobacter apis</name>
    <dbReference type="NCBI Taxonomy" id="1229165"/>
    <lineage>
        <taxon>Bacteria</taxon>
        <taxon>Pseudomonadati</taxon>
        <taxon>Pseudomonadota</taxon>
        <taxon>Gammaproteobacteria</taxon>
        <taxon>Moraxellales</taxon>
        <taxon>Moraxellaceae</taxon>
        <taxon>Acinetobacter</taxon>
    </lineage>
</organism>
<evidence type="ECO:0000313" key="4">
    <source>
        <dbReference type="EMBL" id="SNQ29152.1"/>
    </source>
</evidence>
<dbReference type="Proteomes" id="UP000243463">
    <property type="component" value="Unassembled WGS sequence"/>
</dbReference>
<keyword evidence="2" id="KW-0802">TPR repeat</keyword>
<dbReference type="InterPro" id="IPR011990">
    <property type="entry name" value="TPR-like_helical_dom_sf"/>
</dbReference>